<proteinExistence type="predicted"/>
<dbReference type="AlphaFoldDB" id="A0A183MEE6"/>
<gene>
    <name evidence="1" type="ORF">SMRZ_LOCUS14421</name>
</gene>
<evidence type="ECO:0000313" key="1">
    <source>
        <dbReference type="EMBL" id="VDP15803.1"/>
    </source>
</evidence>
<dbReference type="EMBL" id="UZAI01016779">
    <property type="protein sequence ID" value="VDP15803.1"/>
    <property type="molecule type" value="Genomic_DNA"/>
</dbReference>
<accession>A0A183MEE6</accession>
<reference evidence="1 2" key="1">
    <citation type="submission" date="2018-11" db="EMBL/GenBank/DDBJ databases">
        <authorList>
            <consortium name="Pathogen Informatics"/>
        </authorList>
    </citation>
    <scope>NUCLEOTIDE SEQUENCE [LARGE SCALE GENOMIC DNA]</scope>
    <source>
        <strain evidence="1 2">Zambia</strain>
    </source>
</reference>
<sequence>MAQASHLASPVVQATRYAYHHIVNEPSVTRRIIKRNPTMNNHITNHQNTQHHNTISPFAIDNTNINKPRSDIHHTTDRHKSNLNICTNISKQTILRHTSIIHQFVFITTTCTSCTTEISLIQ</sequence>
<keyword evidence="2" id="KW-1185">Reference proteome</keyword>
<name>A0A183MEE6_9TREM</name>
<organism evidence="1 2">
    <name type="scientific">Schistosoma margrebowiei</name>
    <dbReference type="NCBI Taxonomy" id="48269"/>
    <lineage>
        <taxon>Eukaryota</taxon>
        <taxon>Metazoa</taxon>
        <taxon>Spiralia</taxon>
        <taxon>Lophotrochozoa</taxon>
        <taxon>Platyhelminthes</taxon>
        <taxon>Trematoda</taxon>
        <taxon>Digenea</taxon>
        <taxon>Strigeidida</taxon>
        <taxon>Schistosomatoidea</taxon>
        <taxon>Schistosomatidae</taxon>
        <taxon>Schistosoma</taxon>
    </lineage>
</organism>
<evidence type="ECO:0000313" key="2">
    <source>
        <dbReference type="Proteomes" id="UP000277204"/>
    </source>
</evidence>
<dbReference type="Proteomes" id="UP000277204">
    <property type="component" value="Unassembled WGS sequence"/>
</dbReference>
<protein>
    <submittedName>
        <fullName evidence="1">Uncharacterized protein</fullName>
    </submittedName>
</protein>